<name>A0A0K0DBZ8_ANGCA</name>
<accession>A0A0K0DBZ8</accession>
<dbReference type="WBParaSite" id="ACAC_0000802701-mRNA-1">
    <property type="protein sequence ID" value="ACAC_0000802701-mRNA-1"/>
    <property type="gene ID" value="ACAC_0000802701"/>
</dbReference>
<keyword evidence="1" id="KW-1185">Reference proteome</keyword>
<reference evidence="2" key="2">
    <citation type="submission" date="2017-02" db="UniProtKB">
        <authorList>
            <consortium name="WormBaseParasite"/>
        </authorList>
    </citation>
    <scope>IDENTIFICATION</scope>
</reference>
<sequence>MTGVYGNSIITKITAREREGVGANRVTTISPVTVSRTNASGERMFFRSRFGYDSAVWCQRYELFCDEKERRRKATELITIMEAAVKIHYKCEQFVRIRFLDTYLSD</sequence>
<organism evidence="1 2">
    <name type="scientific">Angiostrongylus cantonensis</name>
    <name type="common">Rat lungworm</name>
    <dbReference type="NCBI Taxonomy" id="6313"/>
    <lineage>
        <taxon>Eukaryota</taxon>
        <taxon>Metazoa</taxon>
        <taxon>Ecdysozoa</taxon>
        <taxon>Nematoda</taxon>
        <taxon>Chromadorea</taxon>
        <taxon>Rhabditida</taxon>
        <taxon>Rhabditina</taxon>
        <taxon>Rhabditomorpha</taxon>
        <taxon>Strongyloidea</taxon>
        <taxon>Metastrongylidae</taxon>
        <taxon>Angiostrongylus</taxon>
    </lineage>
</organism>
<reference evidence="1" key="1">
    <citation type="submission" date="2012-09" db="EMBL/GenBank/DDBJ databases">
        <authorList>
            <person name="Martin A.A."/>
        </authorList>
    </citation>
    <scope>NUCLEOTIDE SEQUENCE</scope>
</reference>
<protein>
    <submittedName>
        <fullName evidence="2">Transposase</fullName>
    </submittedName>
</protein>
<evidence type="ECO:0000313" key="1">
    <source>
        <dbReference type="Proteomes" id="UP000035642"/>
    </source>
</evidence>
<dbReference type="Proteomes" id="UP000035642">
    <property type="component" value="Unassembled WGS sequence"/>
</dbReference>
<dbReference type="AlphaFoldDB" id="A0A0K0DBZ8"/>
<proteinExistence type="predicted"/>
<evidence type="ECO:0000313" key="2">
    <source>
        <dbReference type="WBParaSite" id="ACAC_0000802701-mRNA-1"/>
    </source>
</evidence>